<organism evidence="2 3">
    <name type="scientific">Thalassiosira oceanica</name>
    <name type="common">Marine diatom</name>
    <dbReference type="NCBI Taxonomy" id="159749"/>
    <lineage>
        <taxon>Eukaryota</taxon>
        <taxon>Sar</taxon>
        <taxon>Stramenopiles</taxon>
        <taxon>Ochrophyta</taxon>
        <taxon>Bacillariophyta</taxon>
        <taxon>Coscinodiscophyceae</taxon>
        <taxon>Thalassiosirophycidae</taxon>
        <taxon>Thalassiosirales</taxon>
        <taxon>Thalassiosiraceae</taxon>
        <taxon>Thalassiosira</taxon>
    </lineage>
</organism>
<feature type="region of interest" description="Disordered" evidence="1">
    <location>
        <begin position="15"/>
        <end position="40"/>
    </location>
</feature>
<dbReference type="Proteomes" id="UP000266841">
    <property type="component" value="Unassembled WGS sequence"/>
</dbReference>
<sequence length="128" mass="13865">MVRWFAGAVPMPTADLTTPSTSRHRAISSTPARAASEPARDKCLGLPTKKRRVPEDFGARSSFVAPANTDAKIWRLVERAARPKGRPAAACGRCGLVYGIVSKTNIDMRCGVGEEIEKTIQQLPSLLF</sequence>
<comment type="caution">
    <text evidence="2">The sequence shown here is derived from an EMBL/GenBank/DDBJ whole genome shotgun (WGS) entry which is preliminary data.</text>
</comment>
<feature type="compositionally biased region" description="Polar residues" evidence="1">
    <location>
        <begin position="15"/>
        <end position="31"/>
    </location>
</feature>
<gene>
    <name evidence="2" type="ORF">THAOC_02111</name>
</gene>
<protein>
    <submittedName>
        <fullName evidence="2">Uncharacterized protein</fullName>
    </submittedName>
</protein>
<dbReference type="EMBL" id="AGNL01002505">
    <property type="protein sequence ID" value="EJK76144.1"/>
    <property type="molecule type" value="Genomic_DNA"/>
</dbReference>
<evidence type="ECO:0000313" key="3">
    <source>
        <dbReference type="Proteomes" id="UP000266841"/>
    </source>
</evidence>
<reference evidence="2 3" key="1">
    <citation type="journal article" date="2012" name="Genome Biol.">
        <title>Genome and low-iron response of an oceanic diatom adapted to chronic iron limitation.</title>
        <authorList>
            <person name="Lommer M."/>
            <person name="Specht M."/>
            <person name="Roy A.S."/>
            <person name="Kraemer L."/>
            <person name="Andreson R."/>
            <person name="Gutowska M.A."/>
            <person name="Wolf J."/>
            <person name="Bergner S.V."/>
            <person name="Schilhabel M.B."/>
            <person name="Klostermeier U.C."/>
            <person name="Beiko R.G."/>
            <person name="Rosenstiel P."/>
            <person name="Hippler M."/>
            <person name="Laroche J."/>
        </authorList>
    </citation>
    <scope>NUCLEOTIDE SEQUENCE [LARGE SCALE GENOMIC DNA]</scope>
    <source>
        <strain evidence="2 3">CCMP1005</strain>
    </source>
</reference>
<keyword evidence="3" id="KW-1185">Reference proteome</keyword>
<proteinExistence type="predicted"/>
<evidence type="ECO:0000313" key="2">
    <source>
        <dbReference type="EMBL" id="EJK76144.1"/>
    </source>
</evidence>
<accession>K0TGK9</accession>
<evidence type="ECO:0000256" key="1">
    <source>
        <dbReference type="SAM" id="MobiDB-lite"/>
    </source>
</evidence>
<name>K0TGK9_THAOC</name>
<dbReference type="AlphaFoldDB" id="K0TGK9"/>